<feature type="chain" id="PRO_5016000827" description="Secreted protein" evidence="1">
    <location>
        <begin position="33"/>
        <end position="224"/>
    </location>
</feature>
<comment type="caution">
    <text evidence="2">The sequence shown here is derived from an EMBL/GenBank/DDBJ whole genome shotgun (WGS) entry which is preliminary data.</text>
</comment>
<dbReference type="RefSeq" id="WP_111499801.1">
    <property type="nucleotide sequence ID" value="NZ_QKYN01000026.1"/>
</dbReference>
<dbReference type="Proteomes" id="UP000248889">
    <property type="component" value="Unassembled WGS sequence"/>
</dbReference>
<evidence type="ECO:0000256" key="1">
    <source>
        <dbReference type="SAM" id="SignalP"/>
    </source>
</evidence>
<evidence type="ECO:0000313" key="2">
    <source>
        <dbReference type="EMBL" id="RAG86526.1"/>
    </source>
</evidence>
<sequence>MRALRSSRAAKFAAVTAVALGLAAGATGTANAAGHTSPWLTGRQMPQAGSFHWQAEPKTRYTTTGEFQWLFTCGYNKRPAHELGTSSISVEQFGTRTRGVQGSQVLFHFSSAAKAKTALTRIEADYAHCVGLIDHGAVDYDLHKPVHARVDRTAWIQQGVSYRLEIRNAAGRPGNVPDLPTDAQEFFVQRGNTISFVNIEGTNAHLDVTKGSLNVLEAMAARLG</sequence>
<dbReference type="OrthoDB" id="3851887at2"/>
<protein>
    <recommendedName>
        <fullName evidence="4">Secreted protein</fullName>
    </recommendedName>
</protein>
<dbReference type="AlphaFoldDB" id="A0A2X0J8C6"/>
<organism evidence="2 3">
    <name type="scientific">Streptacidiphilus pinicola</name>
    <dbReference type="NCBI Taxonomy" id="2219663"/>
    <lineage>
        <taxon>Bacteria</taxon>
        <taxon>Bacillati</taxon>
        <taxon>Actinomycetota</taxon>
        <taxon>Actinomycetes</taxon>
        <taxon>Kitasatosporales</taxon>
        <taxon>Streptomycetaceae</taxon>
        <taxon>Streptacidiphilus</taxon>
    </lineage>
</organism>
<feature type="signal peptide" evidence="1">
    <location>
        <begin position="1"/>
        <end position="32"/>
    </location>
</feature>
<proteinExistence type="predicted"/>
<reference evidence="2 3" key="1">
    <citation type="submission" date="2018-06" db="EMBL/GenBank/DDBJ databases">
        <title>Streptacidiphilus pinicola sp. nov., isolated from pine grove soil.</title>
        <authorList>
            <person name="Roh S.G."/>
            <person name="Park S."/>
            <person name="Kim M.-K."/>
            <person name="Yun B.-R."/>
            <person name="Park J."/>
            <person name="Kim M.J."/>
            <person name="Kim Y.S."/>
            <person name="Kim S.B."/>
        </authorList>
    </citation>
    <scope>NUCLEOTIDE SEQUENCE [LARGE SCALE GENOMIC DNA]</scope>
    <source>
        <strain evidence="2 3">MMS16-CNU450</strain>
    </source>
</reference>
<keyword evidence="1" id="KW-0732">Signal</keyword>
<dbReference type="EMBL" id="QKYN01000026">
    <property type="protein sequence ID" value="RAG86526.1"/>
    <property type="molecule type" value="Genomic_DNA"/>
</dbReference>
<evidence type="ECO:0008006" key="4">
    <source>
        <dbReference type="Google" id="ProtNLM"/>
    </source>
</evidence>
<name>A0A2X0J8C6_9ACTN</name>
<evidence type="ECO:0000313" key="3">
    <source>
        <dbReference type="Proteomes" id="UP000248889"/>
    </source>
</evidence>
<gene>
    <name evidence="2" type="ORF">DN069_06085</name>
</gene>
<accession>A0A2X0J8C6</accession>
<keyword evidence="3" id="KW-1185">Reference proteome</keyword>